<dbReference type="Gene3D" id="3.40.640.10">
    <property type="entry name" value="Type I PLP-dependent aspartate aminotransferase-like (Major domain)"/>
    <property type="match status" value="1"/>
</dbReference>
<dbReference type="Pfam" id="PF00392">
    <property type="entry name" value="GntR"/>
    <property type="match status" value="1"/>
</dbReference>
<organism evidence="7 8">
    <name type="scientific">Halomonas caseinilytica</name>
    <dbReference type="NCBI Taxonomy" id="438744"/>
    <lineage>
        <taxon>Bacteria</taxon>
        <taxon>Pseudomonadati</taxon>
        <taxon>Pseudomonadota</taxon>
        <taxon>Gammaproteobacteria</taxon>
        <taxon>Oceanospirillales</taxon>
        <taxon>Halomonadaceae</taxon>
        <taxon>Halomonas</taxon>
    </lineage>
</organism>
<dbReference type="SMART" id="SM00345">
    <property type="entry name" value="HTH_GNTR"/>
    <property type="match status" value="1"/>
</dbReference>
<accession>A0A1M6RAF2</accession>
<evidence type="ECO:0000256" key="5">
    <source>
        <dbReference type="ARBA" id="ARBA00023163"/>
    </source>
</evidence>
<dbReference type="Pfam" id="PF00155">
    <property type="entry name" value="Aminotran_1_2"/>
    <property type="match status" value="1"/>
</dbReference>
<evidence type="ECO:0000256" key="3">
    <source>
        <dbReference type="ARBA" id="ARBA00023015"/>
    </source>
</evidence>
<dbReference type="CDD" id="cd07377">
    <property type="entry name" value="WHTH_GntR"/>
    <property type="match status" value="1"/>
</dbReference>
<name>A0A1M6RAF2_9GAMM</name>
<protein>
    <submittedName>
        <fullName evidence="7">Transcriptional regulator, GntR family</fullName>
    </submittedName>
</protein>
<reference evidence="8" key="1">
    <citation type="submission" date="2016-11" db="EMBL/GenBank/DDBJ databases">
        <authorList>
            <person name="Varghese N."/>
            <person name="Submissions S."/>
        </authorList>
    </citation>
    <scope>NUCLEOTIDE SEQUENCE [LARGE SCALE GENOMIC DNA]</scope>
    <source>
        <strain evidence="8">ALO Sharm</strain>
    </source>
</reference>
<keyword evidence="8" id="KW-1185">Reference proteome</keyword>
<evidence type="ECO:0000256" key="2">
    <source>
        <dbReference type="ARBA" id="ARBA00022898"/>
    </source>
</evidence>
<dbReference type="EMBL" id="FRAL01000002">
    <property type="protein sequence ID" value="SHK29453.1"/>
    <property type="molecule type" value="Genomic_DNA"/>
</dbReference>
<dbReference type="SUPFAM" id="SSF53383">
    <property type="entry name" value="PLP-dependent transferases"/>
    <property type="match status" value="1"/>
</dbReference>
<dbReference type="RefSeq" id="WP_064699536.1">
    <property type="nucleotide sequence ID" value="NZ_BDEO01000007.1"/>
</dbReference>
<proteinExistence type="inferred from homology"/>
<feature type="domain" description="HTH gntR-type" evidence="6">
    <location>
        <begin position="13"/>
        <end position="81"/>
    </location>
</feature>
<keyword evidence="3" id="KW-0805">Transcription regulation</keyword>
<dbReference type="PANTHER" id="PTHR46577:SF1">
    <property type="entry name" value="HTH-TYPE TRANSCRIPTIONAL REGULATORY PROTEIN GABR"/>
    <property type="match status" value="1"/>
</dbReference>
<dbReference type="GO" id="GO:0003700">
    <property type="term" value="F:DNA-binding transcription factor activity"/>
    <property type="evidence" value="ECO:0007669"/>
    <property type="project" value="InterPro"/>
</dbReference>
<dbReference type="GO" id="GO:0030170">
    <property type="term" value="F:pyridoxal phosphate binding"/>
    <property type="evidence" value="ECO:0007669"/>
    <property type="project" value="InterPro"/>
</dbReference>
<dbReference type="InterPro" id="IPR000524">
    <property type="entry name" value="Tscrpt_reg_HTH_GntR"/>
</dbReference>
<evidence type="ECO:0000256" key="4">
    <source>
        <dbReference type="ARBA" id="ARBA00023125"/>
    </source>
</evidence>
<dbReference type="InterPro" id="IPR036388">
    <property type="entry name" value="WH-like_DNA-bd_sf"/>
</dbReference>
<sequence>MTIDLTPYLSHTGPKYLAIARALSEAIRQGELTPGTRLPPHRQLADTLGVSVQTVSRAYAQAEKMGLVQARTGSGTWINALDDTRESAYLRNPEPRHEGALIDLSIAHPVCPPGHHLRFRETLAQLAEQASPEVVTASRPIAGLPHQRERASEWLSRRLGVPGDADDRILCNGAAHGLLLAISTIVQHGDLVLTEALTDHGLIALSRTLGFQLRGVALDDQGVLPEALDIACRRFKPRAVCLTPTQLNPTGATMNEERRDAVAEVLERHGVWLIEDDVHALLEPPGLTPLTARVPHLGFHVTSLTKAAVPGLRAGYLSVPRGQLHHTLPRMRATTWMATPLIFEIADAWIADDTLESLAREQRELLAERQRLATRLLSGHEHTARPTSLHVWLALPTAWRTEELQQQAEQEGVAITTAVPFMVEQTAAPRRVRLSVGAEPDIERFEEGLQRLVTLLDEAPPPMMQFVY</sequence>
<comment type="similarity">
    <text evidence="1">In the C-terminal section; belongs to the class-I pyridoxal-phosphate-dependent aminotransferase family.</text>
</comment>
<dbReference type="PANTHER" id="PTHR46577">
    <property type="entry name" value="HTH-TYPE TRANSCRIPTIONAL REGULATORY PROTEIN GABR"/>
    <property type="match status" value="1"/>
</dbReference>
<keyword evidence="5" id="KW-0804">Transcription</keyword>
<dbReference type="Proteomes" id="UP000184248">
    <property type="component" value="Unassembled WGS sequence"/>
</dbReference>
<dbReference type="InterPro" id="IPR036390">
    <property type="entry name" value="WH_DNA-bd_sf"/>
</dbReference>
<gene>
    <name evidence="7" type="ORF">SAMN05192556_102262</name>
</gene>
<keyword evidence="2" id="KW-0663">Pyridoxal phosphate</keyword>
<dbReference type="PROSITE" id="PS50949">
    <property type="entry name" value="HTH_GNTR"/>
    <property type="match status" value="1"/>
</dbReference>
<evidence type="ECO:0000256" key="1">
    <source>
        <dbReference type="ARBA" id="ARBA00005384"/>
    </source>
</evidence>
<keyword evidence="4" id="KW-0238">DNA-binding</keyword>
<dbReference type="GO" id="GO:0003677">
    <property type="term" value="F:DNA binding"/>
    <property type="evidence" value="ECO:0007669"/>
    <property type="project" value="UniProtKB-KW"/>
</dbReference>
<dbReference type="OrthoDB" id="9804020at2"/>
<dbReference type="CDD" id="cd00609">
    <property type="entry name" value="AAT_like"/>
    <property type="match status" value="1"/>
</dbReference>
<dbReference type="InterPro" id="IPR015421">
    <property type="entry name" value="PyrdxlP-dep_Trfase_major"/>
</dbReference>
<dbReference type="InterPro" id="IPR015424">
    <property type="entry name" value="PyrdxlP-dep_Trfase"/>
</dbReference>
<dbReference type="Gene3D" id="3.90.1150.10">
    <property type="entry name" value="Aspartate Aminotransferase, domain 1"/>
    <property type="match status" value="1"/>
</dbReference>
<evidence type="ECO:0000313" key="7">
    <source>
        <dbReference type="EMBL" id="SHK29453.1"/>
    </source>
</evidence>
<dbReference type="InterPro" id="IPR015422">
    <property type="entry name" value="PyrdxlP-dep_Trfase_small"/>
</dbReference>
<dbReference type="InterPro" id="IPR051446">
    <property type="entry name" value="HTH_trans_reg/aminotransferase"/>
</dbReference>
<dbReference type="AlphaFoldDB" id="A0A1M6RAF2"/>
<evidence type="ECO:0000259" key="6">
    <source>
        <dbReference type="PROSITE" id="PS50949"/>
    </source>
</evidence>
<dbReference type="SUPFAM" id="SSF46785">
    <property type="entry name" value="Winged helix' DNA-binding domain"/>
    <property type="match status" value="1"/>
</dbReference>
<dbReference type="InterPro" id="IPR004839">
    <property type="entry name" value="Aminotransferase_I/II_large"/>
</dbReference>
<dbReference type="Gene3D" id="1.10.10.10">
    <property type="entry name" value="Winged helix-like DNA-binding domain superfamily/Winged helix DNA-binding domain"/>
    <property type="match status" value="1"/>
</dbReference>
<evidence type="ECO:0000313" key="8">
    <source>
        <dbReference type="Proteomes" id="UP000184248"/>
    </source>
</evidence>